<reference evidence="2 3" key="1">
    <citation type="submission" date="2015-06" db="EMBL/GenBank/DDBJ databases">
        <title>Marinobacter subterrani, a genetically tractable neutrophilic iron-oxidizing strain isolated from the Soudan Iron Mine.</title>
        <authorList>
            <person name="Bonis B.M."/>
            <person name="Gralnick J.A."/>
        </authorList>
    </citation>
    <scope>NUCLEOTIDE SEQUENCE [LARGE SCALE GENOMIC DNA]</scope>
    <source>
        <strain evidence="2 3">JG233</strain>
    </source>
</reference>
<evidence type="ECO:0000256" key="1">
    <source>
        <dbReference type="SAM" id="MobiDB-lite"/>
    </source>
</evidence>
<dbReference type="PATRIC" id="fig|1658765.3.peg.2363"/>
<sequence>MVCNKPEHIEEKIWDQHLRWLDLVSNECKSNQLKRERERRGDGARERSPKDVARPSAQANNHPG</sequence>
<protein>
    <submittedName>
        <fullName evidence="2">Uncharacterized protein</fullName>
    </submittedName>
</protein>
<evidence type="ECO:0000313" key="3">
    <source>
        <dbReference type="Proteomes" id="UP000036102"/>
    </source>
</evidence>
<evidence type="ECO:0000313" key="2">
    <source>
        <dbReference type="EMBL" id="KMQ76138.1"/>
    </source>
</evidence>
<feature type="compositionally biased region" description="Basic and acidic residues" evidence="1">
    <location>
        <begin position="33"/>
        <end position="53"/>
    </location>
</feature>
<name>A0A0J7JCA9_9GAMM</name>
<dbReference type="EMBL" id="LFBU01000001">
    <property type="protein sequence ID" value="KMQ76138.1"/>
    <property type="molecule type" value="Genomic_DNA"/>
</dbReference>
<feature type="region of interest" description="Disordered" evidence="1">
    <location>
        <begin position="30"/>
        <end position="64"/>
    </location>
</feature>
<organism evidence="2 3">
    <name type="scientific">Marinobacter subterrani</name>
    <dbReference type="NCBI Taxonomy" id="1658765"/>
    <lineage>
        <taxon>Bacteria</taxon>
        <taxon>Pseudomonadati</taxon>
        <taxon>Pseudomonadota</taxon>
        <taxon>Gammaproteobacteria</taxon>
        <taxon>Pseudomonadales</taxon>
        <taxon>Marinobacteraceae</taxon>
        <taxon>Marinobacter</taxon>
    </lineage>
</organism>
<gene>
    <name evidence="2" type="ORF">Msub_12347</name>
</gene>
<keyword evidence="3" id="KW-1185">Reference proteome</keyword>
<dbReference type="AlphaFoldDB" id="A0A0J7JCA9"/>
<comment type="caution">
    <text evidence="2">The sequence shown here is derived from an EMBL/GenBank/DDBJ whole genome shotgun (WGS) entry which is preliminary data.</text>
</comment>
<proteinExistence type="predicted"/>
<accession>A0A0J7JCA9</accession>
<dbReference type="Proteomes" id="UP000036102">
    <property type="component" value="Unassembled WGS sequence"/>
</dbReference>